<evidence type="ECO:0000259" key="11">
    <source>
        <dbReference type="PROSITE" id="PS50878"/>
    </source>
</evidence>
<reference evidence="12" key="1">
    <citation type="submission" date="2021-01" db="EMBL/GenBank/DDBJ databases">
        <title>Whole genome shotgun sequence of Virgisporangium aurantiacum NBRC 16421.</title>
        <authorList>
            <person name="Komaki H."/>
            <person name="Tamura T."/>
        </authorList>
    </citation>
    <scope>NUCLEOTIDE SEQUENCE</scope>
    <source>
        <strain evidence="12">NBRC 16421</strain>
    </source>
</reference>
<dbReference type="PROSITE" id="PS50878">
    <property type="entry name" value="RT_POL"/>
    <property type="match status" value="1"/>
</dbReference>
<comment type="similarity">
    <text evidence="9">Belongs to the bacterial reverse transcriptase family.</text>
</comment>
<evidence type="ECO:0000256" key="8">
    <source>
        <dbReference type="ARBA" id="ARBA00025589"/>
    </source>
</evidence>
<dbReference type="Pfam" id="PF00078">
    <property type="entry name" value="RVT_1"/>
    <property type="match status" value="1"/>
</dbReference>
<dbReference type="PANTHER" id="PTHR34047:SF3">
    <property type="entry name" value="BLR2052 PROTEIN"/>
    <property type="match status" value="1"/>
</dbReference>
<evidence type="ECO:0000313" key="13">
    <source>
        <dbReference type="Proteomes" id="UP000612585"/>
    </source>
</evidence>
<dbReference type="NCBIfam" id="TIGR04416">
    <property type="entry name" value="group_II_RT_mat"/>
    <property type="match status" value="1"/>
</dbReference>
<evidence type="ECO:0000256" key="10">
    <source>
        <dbReference type="ARBA" id="ARBA00048173"/>
    </source>
</evidence>
<keyword evidence="6 12" id="KW-0695">RNA-directed DNA polymerase</keyword>
<keyword evidence="2" id="KW-0808">Transferase</keyword>
<keyword evidence="3" id="KW-0548">Nucleotidyltransferase</keyword>
<gene>
    <name evidence="12" type="primary">ltrA</name>
    <name evidence="12" type="ORF">Vau01_096820</name>
</gene>
<organism evidence="12 13">
    <name type="scientific">Virgisporangium aurantiacum</name>
    <dbReference type="NCBI Taxonomy" id="175570"/>
    <lineage>
        <taxon>Bacteria</taxon>
        <taxon>Bacillati</taxon>
        <taxon>Actinomycetota</taxon>
        <taxon>Actinomycetes</taxon>
        <taxon>Micromonosporales</taxon>
        <taxon>Micromonosporaceae</taxon>
        <taxon>Virgisporangium</taxon>
    </lineage>
</organism>
<dbReference type="SUPFAM" id="SSF56672">
    <property type="entry name" value="DNA/RNA polymerases"/>
    <property type="match status" value="1"/>
</dbReference>
<comment type="function">
    <text evidence="8">Poorly processive, error-prone DNA polymerase involved in untargeted mutagenesis. Copies undamaged DNA at stalled replication forks, which arise in vivo from mismatched or misaligned primer ends. These misaligned primers can be extended by PolIV. Exhibits no 3'-5' exonuclease (proofreading) activity. May be involved in translesional synthesis, in conjunction with the beta clamp from PolIII.</text>
</comment>
<proteinExistence type="inferred from homology"/>
<dbReference type="RefSeq" id="WP_204007629.1">
    <property type="nucleotide sequence ID" value="NZ_BOPG01000075.1"/>
</dbReference>
<dbReference type="InterPro" id="IPR000477">
    <property type="entry name" value="RT_dom"/>
</dbReference>
<accession>A0A8J3ZIJ1</accession>
<comment type="caution">
    <text evidence="12">The sequence shown here is derived from an EMBL/GenBank/DDBJ whole genome shotgun (WGS) entry which is preliminary data.</text>
</comment>
<dbReference type="EMBL" id="BOPG01000075">
    <property type="protein sequence ID" value="GIJ62166.1"/>
    <property type="molecule type" value="Genomic_DNA"/>
</dbReference>
<dbReference type="GO" id="GO:0046872">
    <property type="term" value="F:metal ion binding"/>
    <property type="evidence" value="ECO:0007669"/>
    <property type="project" value="UniProtKB-KW"/>
</dbReference>
<keyword evidence="13" id="KW-1185">Reference proteome</keyword>
<evidence type="ECO:0000256" key="3">
    <source>
        <dbReference type="ARBA" id="ARBA00022695"/>
    </source>
</evidence>
<dbReference type="InterPro" id="IPR013597">
    <property type="entry name" value="Mat_intron_G2"/>
</dbReference>
<dbReference type="EC" id="2.7.7.49" evidence="1"/>
<dbReference type="GO" id="GO:0003964">
    <property type="term" value="F:RNA-directed DNA polymerase activity"/>
    <property type="evidence" value="ECO:0007669"/>
    <property type="project" value="UniProtKB-KW"/>
</dbReference>
<keyword evidence="5" id="KW-0460">Magnesium</keyword>
<evidence type="ECO:0000256" key="2">
    <source>
        <dbReference type="ARBA" id="ARBA00022679"/>
    </source>
</evidence>
<dbReference type="GO" id="GO:0051607">
    <property type="term" value="P:defense response to virus"/>
    <property type="evidence" value="ECO:0007669"/>
    <property type="project" value="UniProtKB-KW"/>
</dbReference>
<name>A0A8J3ZIJ1_9ACTN</name>
<comment type="catalytic activity">
    <reaction evidence="10">
        <text>DNA(n) + a 2'-deoxyribonucleoside 5'-triphosphate = DNA(n+1) + diphosphate</text>
        <dbReference type="Rhea" id="RHEA:22508"/>
        <dbReference type="Rhea" id="RHEA-COMP:17339"/>
        <dbReference type="Rhea" id="RHEA-COMP:17340"/>
        <dbReference type="ChEBI" id="CHEBI:33019"/>
        <dbReference type="ChEBI" id="CHEBI:61560"/>
        <dbReference type="ChEBI" id="CHEBI:173112"/>
        <dbReference type="EC" id="2.7.7.49"/>
    </reaction>
</comment>
<evidence type="ECO:0000256" key="4">
    <source>
        <dbReference type="ARBA" id="ARBA00022723"/>
    </source>
</evidence>
<sequence length="420" mass="48081">MDELKAPDKPFEISKRAVWEAWEKVKANKGAPGVDGKSIAEFEKDLKGNLYKIWNRMSSGSYFPPPVRAVEIPKAHGVGTRILGVPTVADRVAQTVVAMDLEKRVEPIFHPDSYGYRPNRSALDAVAVCRQRCWKTDWVIDLDIRKFFDSVPHDLMVKAVEANTDLPWVVLYVKRWLVAPLALPDGSLQVRDRGTPQGSAVSPVIANLFLHYAFDSWLDREFPAVTFERYVDDAVIHCVSEAQAHTVLAAVGERMREVGLELHPDKTRIVYCKDGKRRSAYAHTAFTFLGFTFRARGVRMKTGKMFLSFNPAISKDALKRLNAQVRSWRLHHRTGLTEADLARRINPIVRGWMTYYGAFYRSALSPLLGRINTYLLRWSRNKYRKLKGRKKAQDAWSRAVNLRPRFFAHWAWVNTVPAVW</sequence>
<evidence type="ECO:0000256" key="6">
    <source>
        <dbReference type="ARBA" id="ARBA00022918"/>
    </source>
</evidence>
<evidence type="ECO:0000256" key="9">
    <source>
        <dbReference type="ARBA" id="ARBA00034120"/>
    </source>
</evidence>
<dbReference type="PRINTS" id="PR00866">
    <property type="entry name" value="RNADNAPOLMS"/>
</dbReference>
<dbReference type="CDD" id="cd01651">
    <property type="entry name" value="RT_G2_intron"/>
    <property type="match status" value="1"/>
</dbReference>
<evidence type="ECO:0000313" key="12">
    <source>
        <dbReference type="EMBL" id="GIJ62166.1"/>
    </source>
</evidence>
<keyword evidence="7" id="KW-0051">Antiviral defense</keyword>
<dbReference type="InterPro" id="IPR000123">
    <property type="entry name" value="Reverse_transcriptase_msDNA"/>
</dbReference>
<dbReference type="InterPro" id="IPR030931">
    <property type="entry name" value="Group_II_RT_mat"/>
</dbReference>
<dbReference type="Proteomes" id="UP000612585">
    <property type="component" value="Unassembled WGS sequence"/>
</dbReference>
<dbReference type="AlphaFoldDB" id="A0A8J3ZIJ1"/>
<dbReference type="GO" id="GO:0003723">
    <property type="term" value="F:RNA binding"/>
    <property type="evidence" value="ECO:0007669"/>
    <property type="project" value="InterPro"/>
</dbReference>
<feature type="domain" description="Reverse transcriptase" evidence="11">
    <location>
        <begin position="53"/>
        <end position="293"/>
    </location>
</feature>
<dbReference type="Pfam" id="PF08388">
    <property type="entry name" value="GIIM"/>
    <property type="match status" value="1"/>
</dbReference>
<evidence type="ECO:0000256" key="7">
    <source>
        <dbReference type="ARBA" id="ARBA00023118"/>
    </source>
</evidence>
<protein>
    <recommendedName>
        <fullName evidence="1">RNA-directed DNA polymerase</fullName>
        <ecNumber evidence="1">2.7.7.49</ecNumber>
    </recommendedName>
</protein>
<dbReference type="PANTHER" id="PTHR34047">
    <property type="entry name" value="NUCLEAR INTRON MATURASE 1, MITOCHONDRIAL-RELATED"/>
    <property type="match status" value="1"/>
</dbReference>
<dbReference type="InterPro" id="IPR043128">
    <property type="entry name" value="Rev_trsase/Diguanyl_cyclase"/>
</dbReference>
<dbReference type="InterPro" id="IPR051083">
    <property type="entry name" value="GrpII_Intron_Splice-Mob/Def"/>
</dbReference>
<evidence type="ECO:0000256" key="5">
    <source>
        <dbReference type="ARBA" id="ARBA00022842"/>
    </source>
</evidence>
<evidence type="ECO:0000256" key="1">
    <source>
        <dbReference type="ARBA" id="ARBA00012493"/>
    </source>
</evidence>
<keyword evidence="4" id="KW-0479">Metal-binding</keyword>
<dbReference type="Gene3D" id="3.30.70.270">
    <property type="match status" value="1"/>
</dbReference>
<dbReference type="InterPro" id="IPR043502">
    <property type="entry name" value="DNA/RNA_pol_sf"/>
</dbReference>